<dbReference type="InterPro" id="IPR010710">
    <property type="entry name" value="DUF1289"/>
</dbReference>
<sequence length="57" mass="6569">MPRPTSPCTKVCRIDQDTDRCEGCGRTLDEIARWGSMNAQEREAVWQRLKRATFAAR</sequence>
<evidence type="ECO:0000313" key="1">
    <source>
        <dbReference type="EMBL" id="TLF53140.1"/>
    </source>
</evidence>
<protein>
    <submittedName>
        <fullName evidence="1">DUF1289 domain-containing protein</fullName>
    </submittedName>
</protein>
<comment type="caution">
    <text evidence="1">The sequence shown here is derived from an EMBL/GenBank/DDBJ whole genome shotgun (WGS) entry which is preliminary data.</text>
</comment>
<dbReference type="OrthoDB" id="8911262at2"/>
<reference evidence="1 2" key="1">
    <citation type="journal article" date="2007" name="Int. J. Syst. Evol. Microbiol.">
        <title>Halomonas saccharevitans sp. nov., Halomonas arcis sp. nov. and Halomonas subterranea sp. nov., halophilic bacteria isolated from hypersaline environments of China.</title>
        <authorList>
            <person name="Xu X.W."/>
            <person name="Wu Y.H."/>
            <person name="Zhou Z."/>
            <person name="Wang C.S."/>
            <person name="Zhou Y.G."/>
            <person name="Zhang H.B."/>
            <person name="Wang Y."/>
            <person name="Wu M."/>
        </authorList>
    </citation>
    <scope>NUCLEOTIDE SEQUENCE [LARGE SCALE GENOMIC DNA]</scope>
    <source>
        <strain evidence="1 2">TBZ3</strain>
    </source>
</reference>
<proteinExistence type="predicted"/>
<dbReference type="Pfam" id="PF06945">
    <property type="entry name" value="DUF1289"/>
    <property type="match status" value="1"/>
</dbReference>
<dbReference type="PANTHER" id="PTHR35175:SF2">
    <property type="entry name" value="DUF1289 DOMAIN-CONTAINING PROTEIN"/>
    <property type="match status" value="1"/>
</dbReference>
<organism evidence="1 2">
    <name type="scientific">Halomonas urmiana</name>
    <dbReference type="NCBI Taxonomy" id="490901"/>
    <lineage>
        <taxon>Bacteria</taxon>
        <taxon>Pseudomonadati</taxon>
        <taxon>Pseudomonadota</taxon>
        <taxon>Gammaproteobacteria</taxon>
        <taxon>Oceanospirillales</taxon>
        <taxon>Halomonadaceae</taxon>
        <taxon>Halomonas</taxon>
    </lineage>
</organism>
<name>A0A5R8MLV1_9GAMM</name>
<dbReference type="EMBL" id="VBUI01000003">
    <property type="protein sequence ID" value="TLF53140.1"/>
    <property type="molecule type" value="Genomic_DNA"/>
</dbReference>
<dbReference type="Proteomes" id="UP000306973">
    <property type="component" value="Unassembled WGS sequence"/>
</dbReference>
<gene>
    <name evidence="1" type="ORF">FEI13_02645</name>
</gene>
<accession>A0A5R8MLV1</accession>
<dbReference type="PANTHER" id="PTHR35175">
    <property type="entry name" value="DUF1289 DOMAIN-CONTAINING PROTEIN"/>
    <property type="match status" value="1"/>
</dbReference>
<dbReference type="AlphaFoldDB" id="A0A5R8MLV1"/>
<evidence type="ECO:0000313" key="2">
    <source>
        <dbReference type="Proteomes" id="UP000306973"/>
    </source>
</evidence>
<keyword evidence="2" id="KW-1185">Reference proteome</keyword>